<feature type="compositionally biased region" description="Basic and acidic residues" evidence="7">
    <location>
        <begin position="18"/>
        <end position="33"/>
    </location>
</feature>
<gene>
    <name evidence="8" type="ORF">PROFUN_09805</name>
</gene>
<feature type="compositionally biased region" description="Acidic residues" evidence="7">
    <location>
        <begin position="34"/>
        <end position="46"/>
    </location>
</feature>
<dbReference type="STRING" id="1890364.A0A2P6NGN3"/>
<feature type="region of interest" description="Disordered" evidence="7">
    <location>
        <begin position="105"/>
        <end position="226"/>
    </location>
</feature>
<evidence type="ECO:0000313" key="9">
    <source>
        <dbReference type="Proteomes" id="UP000241769"/>
    </source>
</evidence>
<evidence type="ECO:0000256" key="1">
    <source>
        <dbReference type="ARBA" id="ARBA00004120"/>
    </source>
</evidence>
<dbReference type="GO" id="GO:0042073">
    <property type="term" value="P:intraciliary transport"/>
    <property type="evidence" value="ECO:0007669"/>
    <property type="project" value="InterPro"/>
</dbReference>
<dbReference type="GO" id="GO:0031514">
    <property type="term" value="C:motile cilium"/>
    <property type="evidence" value="ECO:0007669"/>
    <property type="project" value="TreeGrafter"/>
</dbReference>
<proteinExistence type="inferred from homology"/>
<keyword evidence="3" id="KW-0963">Cytoplasm</keyword>
<comment type="caution">
    <text evidence="8">The sequence shown here is derived from an EMBL/GenBank/DDBJ whole genome shotgun (WGS) entry which is preliminary data.</text>
</comment>
<keyword evidence="6" id="KW-0966">Cell projection</keyword>
<evidence type="ECO:0008006" key="10">
    <source>
        <dbReference type="Google" id="ProtNLM"/>
    </source>
</evidence>
<feature type="compositionally biased region" description="Basic and acidic residues" evidence="7">
    <location>
        <begin position="146"/>
        <end position="170"/>
    </location>
</feature>
<dbReference type="GO" id="GO:0060271">
    <property type="term" value="P:cilium assembly"/>
    <property type="evidence" value="ECO:0007669"/>
    <property type="project" value="TreeGrafter"/>
</dbReference>
<comment type="subcellular location">
    <subcellularLocation>
        <location evidence="1">Cytoplasm</location>
        <location evidence="1">Cytoskeleton</location>
        <location evidence="1">Cilium basal body</location>
    </subcellularLocation>
</comment>
<dbReference type="OrthoDB" id="2119217at2759"/>
<protein>
    <recommendedName>
        <fullName evidence="10">Intraflagellar transport protein 46 homolog</fullName>
    </recommendedName>
</protein>
<evidence type="ECO:0000256" key="2">
    <source>
        <dbReference type="ARBA" id="ARBA00007700"/>
    </source>
</evidence>
<dbReference type="InParanoid" id="A0A2P6NGN3"/>
<evidence type="ECO:0000256" key="5">
    <source>
        <dbReference type="ARBA" id="ARBA00023212"/>
    </source>
</evidence>
<dbReference type="PANTHER" id="PTHR13376:SF0">
    <property type="entry name" value="INTRAFLAGELLAR TRANSPORT PROTEIN 46 HOMOLOG"/>
    <property type="match status" value="1"/>
</dbReference>
<comment type="similarity">
    <text evidence="2">Belongs to the IFT46 family.</text>
</comment>
<evidence type="ECO:0000256" key="4">
    <source>
        <dbReference type="ARBA" id="ARBA00023069"/>
    </source>
</evidence>
<dbReference type="GO" id="GO:0030992">
    <property type="term" value="C:intraciliary transport particle B"/>
    <property type="evidence" value="ECO:0007669"/>
    <property type="project" value="TreeGrafter"/>
</dbReference>
<feature type="compositionally biased region" description="Acidic residues" evidence="7">
    <location>
        <begin position="174"/>
        <end position="184"/>
    </location>
</feature>
<evidence type="ECO:0000256" key="6">
    <source>
        <dbReference type="ARBA" id="ARBA00023273"/>
    </source>
</evidence>
<dbReference type="InterPro" id="IPR022088">
    <property type="entry name" value="Intraflagellar_transp_cmplxB"/>
</dbReference>
<reference evidence="8 9" key="1">
    <citation type="journal article" date="2018" name="Genome Biol. Evol.">
        <title>Multiple Roots of Fruiting Body Formation in Amoebozoa.</title>
        <authorList>
            <person name="Hillmann F."/>
            <person name="Forbes G."/>
            <person name="Novohradska S."/>
            <person name="Ferling I."/>
            <person name="Riege K."/>
            <person name="Groth M."/>
            <person name="Westermann M."/>
            <person name="Marz M."/>
            <person name="Spaller T."/>
            <person name="Winckler T."/>
            <person name="Schaap P."/>
            <person name="Glockner G."/>
        </authorList>
    </citation>
    <scope>NUCLEOTIDE SEQUENCE [LARGE SCALE GENOMIC DNA]</scope>
    <source>
        <strain evidence="8 9">Jena</strain>
    </source>
</reference>
<dbReference type="AlphaFoldDB" id="A0A2P6NGN3"/>
<dbReference type="EMBL" id="MDYQ01000089">
    <property type="protein sequence ID" value="PRP83126.1"/>
    <property type="molecule type" value="Genomic_DNA"/>
</dbReference>
<feature type="compositionally biased region" description="Low complexity" evidence="7">
    <location>
        <begin position="1"/>
        <end position="17"/>
    </location>
</feature>
<name>A0A2P6NGN3_9EUKA</name>
<feature type="compositionally biased region" description="Basic and acidic residues" evidence="7">
    <location>
        <begin position="191"/>
        <end position="200"/>
    </location>
</feature>
<feature type="region of interest" description="Disordered" evidence="7">
    <location>
        <begin position="1"/>
        <end position="53"/>
    </location>
</feature>
<evidence type="ECO:0000256" key="3">
    <source>
        <dbReference type="ARBA" id="ARBA00022490"/>
    </source>
</evidence>
<sequence>MVFDTQKSSSSTSFSDQGTKETQEQQKAKKGQEAAEEEEEEEEEEERNGHHKPSEVTRLANFRRRIDLCWLWLVVSGKQSNDLVFLFLIWGYFQKLSTARNMERESMESLGSADVDGSYRDDLEGEFGSSSPTLQHRGGRVTSGHRKFDDISDGESMRDSLDSSYERKAITSDPEAEYDDEDGDLGGLGERYGKGARDSFGDGSDDGSEDDDPHMRGNSVSNQDYSQLDVSAEVKELFDFIDAYKATDTDLMTQLKPFIPEYIPSVGDPDAFLKIAKPGSTTEDMGLVVLDEPGPDQSDPALITIILRNHYRQLNTTPLPVGGIENAEKNVKNIVSWVSKIQDLHRSKPPPNISYTRAMPDIESLMQEWPHEMERILETIKLPSASLDVDLKNFIRIICAVLDIPIYNNNLVEPLHVLFTLYSAFKENQHFGMT</sequence>
<dbReference type="Proteomes" id="UP000241769">
    <property type="component" value="Unassembled WGS sequence"/>
</dbReference>
<keyword evidence="5" id="KW-0206">Cytoskeleton</keyword>
<evidence type="ECO:0000313" key="8">
    <source>
        <dbReference type="EMBL" id="PRP83126.1"/>
    </source>
</evidence>
<keyword evidence="9" id="KW-1185">Reference proteome</keyword>
<evidence type="ECO:0000256" key="7">
    <source>
        <dbReference type="SAM" id="MobiDB-lite"/>
    </source>
</evidence>
<dbReference type="Pfam" id="PF12317">
    <property type="entry name" value="IFT46_B_C"/>
    <property type="match status" value="1"/>
</dbReference>
<feature type="compositionally biased region" description="Acidic residues" evidence="7">
    <location>
        <begin position="203"/>
        <end position="212"/>
    </location>
</feature>
<dbReference type="PANTHER" id="PTHR13376">
    <property type="entry name" value="INTRAFLAGELLAR TRANSPORT PROTEIN 46 HOMOLOG"/>
    <property type="match status" value="1"/>
</dbReference>
<dbReference type="GO" id="GO:0005815">
    <property type="term" value="C:microtubule organizing center"/>
    <property type="evidence" value="ECO:0007669"/>
    <property type="project" value="TreeGrafter"/>
</dbReference>
<organism evidence="8 9">
    <name type="scientific">Planoprotostelium fungivorum</name>
    <dbReference type="NCBI Taxonomy" id="1890364"/>
    <lineage>
        <taxon>Eukaryota</taxon>
        <taxon>Amoebozoa</taxon>
        <taxon>Evosea</taxon>
        <taxon>Variosea</taxon>
        <taxon>Cavosteliida</taxon>
        <taxon>Cavosteliaceae</taxon>
        <taxon>Planoprotostelium</taxon>
    </lineage>
</organism>
<accession>A0A2P6NGN3</accession>
<keyword evidence="4" id="KW-0969">Cilium</keyword>